<feature type="region of interest" description="Disordered" evidence="2">
    <location>
        <begin position="111"/>
        <end position="134"/>
    </location>
</feature>
<feature type="compositionally biased region" description="Low complexity" evidence="2">
    <location>
        <begin position="541"/>
        <end position="563"/>
    </location>
</feature>
<dbReference type="InterPro" id="IPR017932">
    <property type="entry name" value="GATase_2_dom"/>
</dbReference>
<dbReference type="PROSITE" id="PS51278">
    <property type="entry name" value="GATASE_TYPE_2"/>
    <property type="match status" value="1"/>
</dbReference>
<dbReference type="GO" id="GO:0008242">
    <property type="term" value="F:omega peptidase activity"/>
    <property type="evidence" value="ECO:0007669"/>
    <property type="project" value="TreeGrafter"/>
</dbReference>
<dbReference type="InterPro" id="IPR052373">
    <property type="entry name" value="Gamma-glu_amide_hydrolase"/>
</dbReference>
<feature type="compositionally biased region" description="Polar residues" evidence="2">
    <location>
        <begin position="514"/>
        <end position="531"/>
    </location>
</feature>
<dbReference type="GO" id="GO:0061672">
    <property type="term" value="C:glutathione hydrolase complex"/>
    <property type="evidence" value="ECO:0007669"/>
    <property type="project" value="TreeGrafter"/>
</dbReference>
<organism evidence="4 5">
    <name type="scientific">Puccinia coronata f. sp. avenae</name>
    <dbReference type="NCBI Taxonomy" id="200324"/>
    <lineage>
        <taxon>Eukaryota</taxon>
        <taxon>Fungi</taxon>
        <taxon>Dikarya</taxon>
        <taxon>Basidiomycota</taxon>
        <taxon>Pucciniomycotina</taxon>
        <taxon>Pucciniomycetes</taxon>
        <taxon>Pucciniales</taxon>
        <taxon>Pucciniaceae</taxon>
        <taxon>Puccinia</taxon>
    </lineage>
</organism>
<comment type="caution">
    <text evidence="4">The sequence shown here is derived from an EMBL/GenBank/DDBJ whole genome shotgun (WGS) entry which is preliminary data.</text>
</comment>
<accession>A0A2N5TP74</accession>
<dbReference type="PANTHER" id="PTHR43187">
    <property type="entry name" value="GLUTAMINE AMIDOTRANSFERASE DUG3-RELATED"/>
    <property type="match status" value="1"/>
</dbReference>
<dbReference type="InterPro" id="IPR026869">
    <property type="entry name" value="EgtC-like"/>
</dbReference>
<dbReference type="InterPro" id="IPR029055">
    <property type="entry name" value="Ntn_hydrolases_N"/>
</dbReference>
<dbReference type="PANTHER" id="PTHR43187:SF1">
    <property type="entry name" value="GLUTAMINE AMIDOTRANSFERASE DUG3-RELATED"/>
    <property type="match status" value="1"/>
</dbReference>
<dbReference type="AlphaFoldDB" id="A0A2N5TP74"/>
<dbReference type="EMBL" id="PGCI01000418">
    <property type="protein sequence ID" value="PLW27218.1"/>
    <property type="molecule type" value="Genomic_DNA"/>
</dbReference>
<evidence type="ECO:0000256" key="1">
    <source>
        <dbReference type="ARBA" id="ARBA00022962"/>
    </source>
</evidence>
<evidence type="ECO:0000313" key="5">
    <source>
        <dbReference type="Proteomes" id="UP000235392"/>
    </source>
</evidence>
<feature type="region of interest" description="Disordered" evidence="2">
    <location>
        <begin position="200"/>
        <end position="225"/>
    </location>
</feature>
<feature type="region of interest" description="Disordered" evidence="2">
    <location>
        <begin position="502"/>
        <end position="563"/>
    </location>
</feature>
<proteinExistence type="predicted"/>
<dbReference type="Proteomes" id="UP000235392">
    <property type="component" value="Unassembled WGS sequence"/>
</dbReference>
<evidence type="ECO:0000313" key="4">
    <source>
        <dbReference type="EMBL" id="PLW27218.1"/>
    </source>
</evidence>
<sequence length="563" mass="62469">MLFPSERTANLCQTFLADKAAKRALPLLTTLERQCRLVRFEAAVSCTKPSSPVATRPEPPLRIFLLFVPDQDIFQLARTFWHHTGLRILSRVAERTLRLLDSLSVREVGNGTASSSSHHLADLPSPPNSPAAAPRCYSVKKAAPKLHLPAAPAISTHVETHENKATHVEERYGRNLLIPHVQGAKLALRWRTAGILVENHPSSSHASATPPPASTLLKRSERGEGRLTEEPIGLSHLITKPSHSIINQAFHSWLRLDAGPINADGFGVGWYDTKLENSVPCVFQAITPAWSNRNLFRLAKKIRSPLVFAHVRARTTGALSEENCHPWMYGSLLWMHNGHVLAFSKIKRHLQNKLSEEFFQFPQGSTDSEWAFALFLNELSKVADPKAGSIGYATLKEMMLVTIEKIKCWWVQAGATEPCWMNFAVADGHSVVATKYVTSATEDAASLYFSTGTAFEPYSFPIPQPSSYLDNDHHPRQADQYRMRKFDKREKIVLIASEPLTFEKPPRSGGPVHISSSTAKQKTGRLWSSSGARMRATTYHPSPRSSASSPSTPSSNLPTRSFL</sequence>
<gene>
    <name evidence="4" type="ORF">PCASD_14214</name>
</gene>
<dbReference type="Pfam" id="PF13230">
    <property type="entry name" value="GATase_4"/>
    <property type="match status" value="1"/>
</dbReference>
<feature type="domain" description="Glutamine amidotransferase type-2" evidence="3">
    <location>
        <begin position="193"/>
        <end position="563"/>
    </location>
</feature>
<dbReference type="GO" id="GO:0005737">
    <property type="term" value="C:cytoplasm"/>
    <property type="evidence" value="ECO:0007669"/>
    <property type="project" value="TreeGrafter"/>
</dbReference>
<name>A0A2N5TP74_9BASI</name>
<dbReference type="GO" id="GO:0006751">
    <property type="term" value="P:glutathione catabolic process"/>
    <property type="evidence" value="ECO:0007669"/>
    <property type="project" value="TreeGrafter"/>
</dbReference>
<dbReference type="Gene3D" id="3.60.20.10">
    <property type="entry name" value="Glutamine Phosphoribosylpyrophosphate, subunit 1, domain 1"/>
    <property type="match status" value="1"/>
</dbReference>
<protein>
    <recommendedName>
        <fullName evidence="3">Glutamine amidotransferase type-2 domain-containing protein</fullName>
    </recommendedName>
</protein>
<evidence type="ECO:0000256" key="2">
    <source>
        <dbReference type="SAM" id="MobiDB-lite"/>
    </source>
</evidence>
<reference evidence="4 5" key="1">
    <citation type="submission" date="2017-11" db="EMBL/GenBank/DDBJ databases">
        <title>De novo assembly and phasing of dikaryotic genomes from two isolates of Puccinia coronata f. sp. avenae, the causal agent of oat crown rust.</title>
        <authorList>
            <person name="Miller M.E."/>
            <person name="Zhang Y."/>
            <person name="Omidvar V."/>
            <person name="Sperschneider J."/>
            <person name="Schwessinger B."/>
            <person name="Raley C."/>
            <person name="Palmer J.M."/>
            <person name="Garnica D."/>
            <person name="Upadhyaya N."/>
            <person name="Rathjen J."/>
            <person name="Taylor J.M."/>
            <person name="Park R.F."/>
            <person name="Dodds P.N."/>
            <person name="Hirsch C.D."/>
            <person name="Kianian S.F."/>
            <person name="Figueroa M."/>
        </authorList>
    </citation>
    <scope>NUCLEOTIDE SEQUENCE [LARGE SCALE GENOMIC DNA]</scope>
    <source>
        <strain evidence="4">12SD80</strain>
    </source>
</reference>
<dbReference type="SUPFAM" id="SSF56235">
    <property type="entry name" value="N-terminal nucleophile aminohydrolases (Ntn hydrolases)"/>
    <property type="match status" value="1"/>
</dbReference>
<keyword evidence="1" id="KW-0315">Glutamine amidotransferase</keyword>
<evidence type="ECO:0000259" key="3">
    <source>
        <dbReference type="PROSITE" id="PS51278"/>
    </source>
</evidence>
<dbReference type="CDD" id="cd01908">
    <property type="entry name" value="YafJ"/>
    <property type="match status" value="1"/>
</dbReference>